<dbReference type="AlphaFoldDB" id="A0A5N6YAN3"/>
<sequence length="72" mass="8172">MKSPRHRDDSIIMTHCLCRCLPTVDALPGDPRFIQCAIYSTQACAYIYIYIYIAHHIATLASTRKKTVEDLG</sequence>
<name>A0A5N6YAN3_9EURO</name>
<dbReference type="Proteomes" id="UP000325558">
    <property type="component" value="Unassembled WGS sequence"/>
</dbReference>
<organism evidence="1">
    <name type="scientific">Aspergillus arachidicola</name>
    <dbReference type="NCBI Taxonomy" id="656916"/>
    <lineage>
        <taxon>Eukaryota</taxon>
        <taxon>Fungi</taxon>
        <taxon>Dikarya</taxon>
        <taxon>Ascomycota</taxon>
        <taxon>Pezizomycotina</taxon>
        <taxon>Eurotiomycetes</taxon>
        <taxon>Eurotiomycetidae</taxon>
        <taxon>Eurotiales</taxon>
        <taxon>Aspergillaceae</taxon>
        <taxon>Aspergillus</taxon>
        <taxon>Aspergillus subgen. Circumdati</taxon>
    </lineage>
</organism>
<feature type="non-terminal residue" evidence="1">
    <location>
        <position position="72"/>
    </location>
</feature>
<gene>
    <name evidence="1" type="ORF">BDV24DRAFT_130527</name>
</gene>
<dbReference type="EMBL" id="ML737134">
    <property type="protein sequence ID" value="KAE8342545.1"/>
    <property type="molecule type" value="Genomic_DNA"/>
</dbReference>
<accession>A0A5N6YAN3</accession>
<proteinExistence type="predicted"/>
<reference evidence="1" key="1">
    <citation type="submission" date="2019-04" db="EMBL/GenBank/DDBJ databases">
        <title>Friends and foes A comparative genomics study of 23 Aspergillus species from section Flavi.</title>
        <authorList>
            <consortium name="DOE Joint Genome Institute"/>
            <person name="Kjaerbolling I."/>
            <person name="Vesth T."/>
            <person name="Frisvad J.C."/>
            <person name="Nybo J.L."/>
            <person name="Theobald S."/>
            <person name="Kildgaard S."/>
            <person name="Isbrandt T."/>
            <person name="Kuo A."/>
            <person name="Sato A."/>
            <person name="Lyhne E.K."/>
            <person name="Kogle M.E."/>
            <person name="Wiebenga A."/>
            <person name="Kun R.S."/>
            <person name="Lubbers R.J."/>
            <person name="Makela M.R."/>
            <person name="Barry K."/>
            <person name="Chovatia M."/>
            <person name="Clum A."/>
            <person name="Daum C."/>
            <person name="Haridas S."/>
            <person name="He G."/>
            <person name="LaButti K."/>
            <person name="Lipzen A."/>
            <person name="Mondo S."/>
            <person name="Riley R."/>
            <person name="Salamov A."/>
            <person name="Simmons B.A."/>
            <person name="Magnuson J.K."/>
            <person name="Henrissat B."/>
            <person name="Mortensen U.H."/>
            <person name="Larsen T.O."/>
            <person name="Devries R.P."/>
            <person name="Grigoriev I.V."/>
            <person name="Machida M."/>
            <person name="Baker S.E."/>
            <person name="Andersen M.R."/>
        </authorList>
    </citation>
    <scope>NUCLEOTIDE SEQUENCE</scope>
    <source>
        <strain evidence="1">CBS 117612</strain>
    </source>
</reference>
<evidence type="ECO:0000313" key="1">
    <source>
        <dbReference type="EMBL" id="KAE8342545.1"/>
    </source>
</evidence>
<protein>
    <submittedName>
        <fullName evidence="1">Uncharacterized protein</fullName>
    </submittedName>
</protein>